<evidence type="ECO:0000256" key="1">
    <source>
        <dbReference type="ARBA" id="ARBA00004442"/>
    </source>
</evidence>
<comment type="caution">
    <text evidence="10">The sequence shown here is derived from an EMBL/GenBank/DDBJ whole genome shotgun (WGS) entry which is preliminary data.</text>
</comment>
<keyword evidence="8" id="KW-0175">Coiled coil</keyword>
<evidence type="ECO:0000256" key="6">
    <source>
        <dbReference type="ARBA" id="ARBA00023136"/>
    </source>
</evidence>
<keyword evidence="9" id="KW-0732">Signal</keyword>
<evidence type="ECO:0000256" key="3">
    <source>
        <dbReference type="ARBA" id="ARBA00022448"/>
    </source>
</evidence>
<comment type="subcellular location">
    <subcellularLocation>
        <location evidence="1">Cell outer membrane</location>
    </subcellularLocation>
</comment>
<dbReference type="Proteomes" id="UP001403385">
    <property type="component" value="Unassembled WGS sequence"/>
</dbReference>
<organism evidence="10 11">
    <name type="scientific">Rapidithrix thailandica</name>
    <dbReference type="NCBI Taxonomy" id="413964"/>
    <lineage>
        <taxon>Bacteria</taxon>
        <taxon>Pseudomonadati</taxon>
        <taxon>Bacteroidota</taxon>
        <taxon>Cytophagia</taxon>
        <taxon>Cytophagales</taxon>
        <taxon>Flammeovirgaceae</taxon>
        <taxon>Rapidithrix</taxon>
    </lineage>
</organism>
<feature type="coiled-coil region" evidence="8">
    <location>
        <begin position="340"/>
        <end position="392"/>
    </location>
</feature>
<name>A0AAW9S702_9BACT</name>
<dbReference type="Pfam" id="PF02321">
    <property type="entry name" value="OEP"/>
    <property type="match status" value="2"/>
</dbReference>
<keyword evidence="3" id="KW-0813">Transport</keyword>
<dbReference type="SUPFAM" id="SSF56954">
    <property type="entry name" value="Outer membrane efflux proteins (OEP)"/>
    <property type="match status" value="1"/>
</dbReference>
<dbReference type="AlphaFoldDB" id="A0AAW9S702"/>
<dbReference type="Gene3D" id="1.20.1600.10">
    <property type="entry name" value="Outer membrane efflux proteins (OEP)"/>
    <property type="match status" value="1"/>
</dbReference>
<dbReference type="PANTHER" id="PTHR30026:SF20">
    <property type="entry name" value="OUTER MEMBRANE PROTEIN TOLC"/>
    <property type="match status" value="1"/>
</dbReference>
<proteinExistence type="inferred from homology"/>
<keyword evidence="5" id="KW-0812">Transmembrane</keyword>
<dbReference type="GO" id="GO:0009279">
    <property type="term" value="C:cell outer membrane"/>
    <property type="evidence" value="ECO:0007669"/>
    <property type="project" value="UniProtKB-SubCell"/>
</dbReference>
<evidence type="ECO:0000256" key="9">
    <source>
        <dbReference type="SAM" id="SignalP"/>
    </source>
</evidence>
<dbReference type="PANTHER" id="PTHR30026">
    <property type="entry name" value="OUTER MEMBRANE PROTEIN TOLC"/>
    <property type="match status" value="1"/>
</dbReference>
<reference evidence="10 11" key="1">
    <citation type="submission" date="2024-04" db="EMBL/GenBank/DDBJ databases">
        <title>Novel genus in family Flammeovirgaceae.</title>
        <authorList>
            <person name="Nguyen T.H."/>
            <person name="Vuong T.Q."/>
            <person name="Le H."/>
            <person name="Kim S.-G."/>
        </authorList>
    </citation>
    <scope>NUCLEOTIDE SEQUENCE [LARGE SCALE GENOMIC DNA]</scope>
    <source>
        <strain evidence="10 11">JCM 23209</strain>
    </source>
</reference>
<dbReference type="RefSeq" id="WP_346821015.1">
    <property type="nucleotide sequence ID" value="NZ_JBDKWZ010000005.1"/>
</dbReference>
<dbReference type="GO" id="GO:1990281">
    <property type="term" value="C:efflux pump complex"/>
    <property type="evidence" value="ECO:0007669"/>
    <property type="project" value="TreeGrafter"/>
</dbReference>
<feature type="signal peptide" evidence="9">
    <location>
        <begin position="1"/>
        <end position="22"/>
    </location>
</feature>
<evidence type="ECO:0000256" key="4">
    <source>
        <dbReference type="ARBA" id="ARBA00022452"/>
    </source>
</evidence>
<dbReference type="InterPro" id="IPR051906">
    <property type="entry name" value="TolC-like"/>
</dbReference>
<dbReference type="EMBL" id="JBDKWZ010000005">
    <property type="protein sequence ID" value="MEN7548235.1"/>
    <property type="molecule type" value="Genomic_DNA"/>
</dbReference>
<evidence type="ECO:0000256" key="2">
    <source>
        <dbReference type="ARBA" id="ARBA00007613"/>
    </source>
</evidence>
<sequence>MVLFRNTILVLLLTVAWQSASAQDVQQMSLQECIDYALSNHSDVQNAVLDTEVSKAQVGEVTAQGLPQINASASFTYNYKVPVAFLPASFMDSTAAEGEVAGVPMGTKYNGDAGVSLNQLIFDGAFFLGLKAAKTVRELSQKSLIQTKIERVSQVSKAYYTVLVTSERMQLAKQNLQRIDSLLHHTKAMYENGFREAIDVSRVRVSYNNAKSALNQAEKFLVLNKQILNFQMGRDVNEALVLTDKIEDIELPEQIFQDENFDYANRIEYSMLQTQQEVNRYSMKRYQVQYYPSLYLSASYSTFTGVNDMSKFTDKWYGQGAIGLKLNIPLFDGLQKKYLIQQQKLAMHKTENEQRHLQNAILMEKRQARVSMENALEELDNQQQNMDLAQEVYQVTKTKYEEGLGAILDVVDAETAYKEAETNYYNALYDALISKVDYEKAIGALYGE</sequence>
<evidence type="ECO:0000313" key="10">
    <source>
        <dbReference type="EMBL" id="MEN7548235.1"/>
    </source>
</evidence>
<gene>
    <name evidence="10" type="ORF">AAG747_09960</name>
</gene>
<evidence type="ECO:0000256" key="5">
    <source>
        <dbReference type="ARBA" id="ARBA00022692"/>
    </source>
</evidence>
<keyword evidence="4" id="KW-1134">Transmembrane beta strand</keyword>
<feature type="chain" id="PRO_5043499885" evidence="9">
    <location>
        <begin position="23"/>
        <end position="448"/>
    </location>
</feature>
<keyword evidence="7" id="KW-0998">Cell outer membrane</keyword>
<dbReference type="GO" id="GO:0015562">
    <property type="term" value="F:efflux transmembrane transporter activity"/>
    <property type="evidence" value="ECO:0007669"/>
    <property type="project" value="InterPro"/>
</dbReference>
<evidence type="ECO:0000313" key="11">
    <source>
        <dbReference type="Proteomes" id="UP001403385"/>
    </source>
</evidence>
<keyword evidence="11" id="KW-1185">Reference proteome</keyword>
<comment type="similarity">
    <text evidence="2">Belongs to the outer membrane factor (OMF) (TC 1.B.17) family.</text>
</comment>
<dbReference type="InterPro" id="IPR003423">
    <property type="entry name" value="OMP_efflux"/>
</dbReference>
<accession>A0AAW9S702</accession>
<evidence type="ECO:0000256" key="7">
    <source>
        <dbReference type="ARBA" id="ARBA00023237"/>
    </source>
</evidence>
<evidence type="ECO:0000256" key="8">
    <source>
        <dbReference type="SAM" id="Coils"/>
    </source>
</evidence>
<dbReference type="GO" id="GO:0015288">
    <property type="term" value="F:porin activity"/>
    <property type="evidence" value="ECO:0007669"/>
    <property type="project" value="TreeGrafter"/>
</dbReference>
<keyword evidence="6" id="KW-0472">Membrane</keyword>
<protein>
    <submittedName>
        <fullName evidence="10">TolC family protein</fullName>
    </submittedName>
</protein>